<dbReference type="EMBL" id="BAND01000054">
    <property type="protein sequence ID" value="GAJ29226.1"/>
    <property type="molecule type" value="Genomic_DNA"/>
</dbReference>
<protein>
    <submittedName>
        <fullName evidence="2">Uncharacterized protein</fullName>
    </submittedName>
</protein>
<organism evidence="2 3">
    <name type="scientific">Acidomonas methanolica NBRC 104435</name>
    <dbReference type="NCBI Taxonomy" id="1231351"/>
    <lineage>
        <taxon>Bacteria</taxon>
        <taxon>Pseudomonadati</taxon>
        <taxon>Pseudomonadota</taxon>
        <taxon>Alphaproteobacteria</taxon>
        <taxon>Acetobacterales</taxon>
        <taxon>Acetobacteraceae</taxon>
        <taxon>Acidomonas</taxon>
    </lineage>
</organism>
<sequence length="68" mass="7455">MQTRKRQPDTAPGGIGKRNRHGQRGPPQGGKAAKEQKENESGQDMPLMPVRLAATRRVPAPDPLMLRS</sequence>
<accession>A0A023D612</accession>
<dbReference type="AlphaFoldDB" id="A0A023D612"/>
<proteinExistence type="predicted"/>
<evidence type="ECO:0000313" key="3">
    <source>
        <dbReference type="Proteomes" id="UP000019760"/>
    </source>
</evidence>
<evidence type="ECO:0000256" key="1">
    <source>
        <dbReference type="SAM" id="MobiDB-lite"/>
    </source>
</evidence>
<comment type="caution">
    <text evidence="2">The sequence shown here is derived from an EMBL/GenBank/DDBJ whole genome shotgun (WGS) entry which is preliminary data.</text>
</comment>
<evidence type="ECO:0000313" key="2">
    <source>
        <dbReference type="EMBL" id="GAJ29226.1"/>
    </source>
</evidence>
<reference evidence="3" key="1">
    <citation type="journal article" date="2014" name="FEMS Microbiol. Lett.">
        <title>Draft Genomic DNA Sequence of the Facultatively Methylotrophic Bacterium Acidomonas methanolica type strain MB58.</title>
        <authorList>
            <person name="Higashiura N."/>
            <person name="Hadano H."/>
            <person name="Hirakawa H."/>
            <person name="Matsutani M."/>
            <person name="Takabe S."/>
            <person name="Matsushita K."/>
            <person name="Azuma Y."/>
        </authorList>
    </citation>
    <scope>NUCLEOTIDE SEQUENCE [LARGE SCALE GENOMIC DNA]</scope>
    <source>
        <strain evidence="3">MB58</strain>
    </source>
</reference>
<gene>
    <name evidence="2" type="ORF">Amme_054_028</name>
</gene>
<name>A0A023D612_ACIMT</name>
<reference evidence="2 3" key="2">
    <citation type="journal article" date="2014" name="FEMS Microbiol. Lett.">
        <title>Draft genomic DNA sequence of the facultatively methylotrophic bacterium Acidomonas methanolica type strain MB58.</title>
        <authorList>
            <person name="Higashiura N."/>
            <person name="Hadano H."/>
            <person name="Hirakawa H."/>
            <person name="Matsutani M."/>
            <person name="Takabe S."/>
            <person name="Matsushita K."/>
            <person name="Azuma Y."/>
        </authorList>
    </citation>
    <scope>NUCLEOTIDE SEQUENCE [LARGE SCALE GENOMIC DNA]</scope>
    <source>
        <strain evidence="2 3">MB58</strain>
    </source>
</reference>
<dbReference type="Proteomes" id="UP000019760">
    <property type="component" value="Unassembled WGS sequence"/>
</dbReference>
<feature type="region of interest" description="Disordered" evidence="1">
    <location>
        <begin position="1"/>
        <end position="68"/>
    </location>
</feature>
<keyword evidence="3" id="KW-1185">Reference proteome</keyword>